<dbReference type="Proteomes" id="UP000481033">
    <property type="component" value="Unassembled WGS sequence"/>
</dbReference>
<sequence length="70" mass="7944">MILIVTDILNRSLSYIPLLSVHWNLELLDGSAVVDASYLDLSLIQSRLLNTVKFFKEVDDLAGGKPRWQE</sequence>
<gene>
    <name evidence="1" type="ORF">DXZ20_27140</name>
</gene>
<protein>
    <submittedName>
        <fullName evidence="1">Uncharacterized protein</fullName>
    </submittedName>
</protein>
<proteinExistence type="predicted"/>
<organism evidence="1 2">
    <name type="scientific">Adonisia turfae CCMR0081</name>
    <dbReference type="NCBI Taxonomy" id="2292702"/>
    <lineage>
        <taxon>Bacteria</taxon>
        <taxon>Bacillati</taxon>
        <taxon>Cyanobacteriota</taxon>
        <taxon>Adonisia</taxon>
        <taxon>Adonisia turfae</taxon>
    </lineage>
</organism>
<name>A0A6M0RSM4_9CYAN</name>
<accession>A0A6M0RSM4</accession>
<evidence type="ECO:0000313" key="1">
    <source>
        <dbReference type="EMBL" id="NEZ59254.1"/>
    </source>
</evidence>
<comment type="caution">
    <text evidence="1">The sequence shown here is derived from an EMBL/GenBank/DDBJ whole genome shotgun (WGS) entry which is preliminary data.</text>
</comment>
<evidence type="ECO:0000313" key="2">
    <source>
        <dbReference type="Proteomes" id="UP000481033"/>
    </source>
</evidence>
<keyword evidence="2" id="KW-1185">Reference proteome</keyword>
<dbReference type="EMBL" id="QXHD01000004">
    <property type="protein sequence ID" value="NEZ59254.1"/>
    <property type="molecule type" value="Genomic_DNA"/>
</dbReference>
<dbReference type="AlphaFoldDB" id="A0A6M0RSM4"/>
<reference evidence="1 2" key="1">
    <citation type="journal article" date="2020" name="Microb. Ecol.">
        <title>Ecogenomics of the Marine Benthic Filamentous Cyanobacterium Adonisia.</title>
        <authorList>
            <person name="Walter J.M."/>
            <person name="Coutinho F.H."/>
            <person name="Leomil L."/>
            <person name="Hargreaves P.I."/>
            <person name="Campeao M.E."/>
            <person name="Vieira V.V."/>
            <person name="Silva B.S."/>
            <person name="Fistarol G.O."/>
            <person name="Salomon P.S."/>
            <person name="Sawabe T."/>
            <person name="Mino S."/>
            <person name="Hosokawa M."/>
            <person name="Miyashita H."/>
            <person name="Maruyama F."/>
            <person name="van Verk M.C."/>
            <person name="Dutilh B.E."/>
            <person name="Thompson C.C."/>
            <person name="Thompson F.L."/>
        </authorList>
    </citation>
    <scope>NUCLEOTIDE SEQUENCE [LARGE SCALE GENOMIC DNA]</scope>
    <source>
        <strain evidence="1 2">CCMR0081</strain>
    </source>
</reference>